<sequence length="107" mass="12352">LGVFLFVIGIVDVVLSKSVESYILILSFIPLGFALISDRLKNKELFKKIRMKAAYGALHFLFAFLLFLYLFMNIFNVEVNTIFWIFTVTLISYLGCIIFVARKTVDR</sequence>
<dbReference type="Proteomes" id="UP000187046">
    <property type="component" value="Unassembled WGS sequence"/>
</dbReference>
<keyword evidence="3" id="KW-1185">Reference proteome</keyword>
<evidence type="ECO:0008006" key="4">
    <source>
        <dbReference type="Google" id="ProtNLM"/>
    </source>
</evidence>
<feature type="transmembrane region" description="Helical" evidence="1">
    <location>
        <begin position="81"/>
        <end position="101"/>
    </location>
</feature>
<evidence type="ECO:0000313" key="2">
    <source>
        <dbReference type="EMBL" id="OMI25475.1"/>
    </source>
</evidence>
<name>A0ABX3HZE0_9BACI</name>
<gene>
    <name evidence="2" type="ORF">BTA31_18795</name>
</gene>
<feature type="non-terminal residue" evidence="2">
    <location>
        <position position="1"/>
    </location>
</feature>
<keyword evidence="1" id="KW-0812">Transmembrane</keyword>
<dbReference type="RefSeq" id="WP_204513342.1">
    <property type="nucleotide sequence ID" value="NZ_MRBL01000023.1"/>
</dbReference>
<protein>
    <recommendedName>
        <fullName evidence="4">Permease</fullName>
    </recommendedName>
</protein>
<keyword evidence="1" id="KW-0472">Membrane</keyword>
<evidence type="ECO:0000256" key="1">
    <source>
        <dbReference type="SAM" id="Phobius"/>
    </source>
</evidence>
<feature type="transmembrane region" description="Helical" evidence="1">
    <location>
        <begin position="53"/>
        <end position="75"/>
    </location>
</feature>
<feature type="transmembrane region" description="Helical" evidence="1">
    <location>
        <begin position="22"/>
        <end position="41"/>
    </location>
</feature>
<reference evidence="2 3" key="1">
    <citation type="submission" date="2016-12" db="EMBL/GenBank/DDBJ databases">
        <title>Bacillus phylogenomics.</title>
        <authorList>
            <person name="Dunlap C."/>
        </authorList>
    </citation>
    <scope>NUCLEOTIDE SEQUENCE [LARGE SCALE GENOMIC DNA]</scope>
    <source>
        <strain evidence="2 3">NRRL B-41327</strain>
    </source>
</reference>
<proteinExistence type="predicted"/>
<keyword evidence="1" id="KW-1133">Transmembrane helix</keyword>
<dbReference type="EMBL" id="MRBL01000023">
    <property type="protein sequence ID" value="OMI25475.1"/>
    <property type="molecule type" value="Genomic_DNA"/>
</dbReference>
<accession>A0ABX3HZE0</accession>
<comment type="caution">
    <text evidence="2">The sequence shown here is derived from an EMBL/GenBank/DDBJ whole genome shotgun (WGS) entry which is preliminary data.</text>
</comment>
<evidence type="ECO:0000313" key="3">
    <source>
        <dbReference type="Proteomes" id="UP000187046"/>
    </source>
</evidence>
<organism evidence="2 3">
    <name type="scientific">Bacillus haynesii</name>
    <dbReference type="NCBI Taxonomy" id="1925021"/>
    <lineage>
        <taxon>Bacteria</taxon>
        <taxon>Bacillati</taxon>
        <taxon>Bacillota</taxon>
        <taxon>Bacilli</taxon>
        <taxon>Bacillales</taxon>
        <taxon>Bacillaceae</taxon>
        <taxon>Bacillus</taxon>
    </lineage>
</organism>